<evidence type="ECO:0000313" key="3">
    <source>
        <dbReference type="Proteomes" id="UP000279541"/>
    </source>
</evidence>
<dbReference type="EMBL" id="CP033927">
    <property type="protein sequence ID" value="AZB02419.1"/>
    <property type="molecule type" value="Genomic_DNA"/>
</dbReference>
<accession>A0ABN5SKG7</accession>
<feature type="region of interest" description="Disordered" evidence="1">
    <location>
        <begin position="1"/>
        <end position="26"/>
    </location>
</feature>
<evidence type="ECO:0000256" key="1">
    <source>
        <dbReference type="SAM" id="MobiDB-lite"/>
    </source>
</evidence>
<proteinExistence type="predicted"/>
<keyword evidence="3" id="KW-1185">Reference proteome</keyword>
<sequence>MDSGRSFPWGLSQGKAKGNFLPDKKHNSEGRAGGLWTFLENREKRRGKRKAVFPFFIYL</sequence>
<keyword evidence="2" id="KW-0614">Plasmid</keyword>
<protein>
    <submittedName>
        <fullName evidence="2">Uncharacterized protein</fullName>
    </submittedName>
</protein>
<geneLocation type="plasmid" evidence="2 3">
    <name>unnamed</name>
</geneLocation>
<dbReference type="Proteomes" id="UP000279541">
    <property type="component" value="Plasmid unnamed"/>
</dbReference>
<organism evidence="2 3">
    <name type="scientific">Chryseobacterium joostei</name>
    <dbReference type="NCBI Taxonomy" id="112234"/>
    <lineage>
        <taxon>Bacteria</taxon>
        <taxon>Pseudomonadati</taxon>
        <taxon>Bacteroidota</taxon>
        <taxon>Flavobacteriia</taxon>
        <taxon>Flavobacteriales</taxon>
        <taxon>Weeksellaceae</taxon>
        <taxon>Chryseobacterium group</taxon>
        <taxon>Chryseobacterium</taxon>
    </lineage>
</organism>
<evidence type="ECO:0000313" key="2">
    <source>
        <dbReference type="EMBL" id="AZB02419.1"/>
    </source>
</evidence>
<gene>
    <name evidence="2" type="ORF">EG359_22435</name>
</gene>
<name>A0ABN5SKG7_9FLAO</name>
<reference evidence="2 3" key="1">
    <citation type="submission" date="2018-11" db="EMBL/GenBank/DDBJ databases">
        <title>Proposal to divide the Flavobacteriaceae and reorganize its genera based on Amino Acid Identity values calculated from whole genome sequences.</title>
        <authorList>
            <person name="Nicholson A.C."/>
            <person name="Gulvik C.A."/>
            <person name="Whitney A.M."/>
            <person name="Humrighouse B.W."/>
            <person name="Bell M."/>
            <person name="Holmes B."/>
            <person name="Steigerwalt A.G."/>
            <person name="Villarma A."/>
            <person name="Sheth M."/>
            <person name="Batra D."/>
            <person name="Pryor J."/>
            <person name="Bernardet J.-F."/>
            <person name="Hugo C."/>
            <person name="Kampfer P."/>
            <person name="Newman J."/>
            <person name="McQuiston J.R."/>
        </authorList>
    </citation>
    <scope>NUCLEOTIDE SEQUENCE [LARGE SCALE GENOMIC DNA]</scope>
    <source>
        <strain evidence="2 3">DSM 16927</strain>
        <plasmid evidence="2 3">unnamed</plasmid>
    </source>
</reference>